<dbReference type="SUPFAM" id="SSF56112">
    <property type="entry name" value="Protein kinase-like (PK-like)"/>
    <property type="match status" value="1"/>
</dbReference>
<sequence>MPSPSPMGITRQKQKKTIRTLAGQGKRKIDRMSRDGAASDTMLRRRSTKFWGNSIRELQPSEFEKLSATSPESPGGANKPEVMQWFKGKLLGKGTYGKVYLGFNATSKEVFAVKRVEMPESRSDHQDPRQKQVLDAIKSESDTLRDLDHPNIVAYLGYEQTEKYFSIFLEYVPGGSIGECYRKLGRGFDKNLTRHCTKQIVDGLAYLHSKGILHRDLKADNILVDLDGVCKISDFGISKRENGWFRAFWLLFVPLAVYR</sequence>
<accession>A0A0C3AM16</accession>
<dbReference type="InterPro" id="IPR017441">
    <property type="entry name" value="Protein_kinase_ATP_BS"/>
</dbReference>
<evidence type="ECO:0000256" key="1">
    <source>
        <dbReference type="ARBA" id="ARBA00006529"/>
    </source>
</evidence>
<dbReference type="EMBL" id="KN824309">
    <property type="protein sequence ID" value="KIM26058.1"/>
    <property type="molecule type" value="Genomic_DNA"/>
</dbReference>
<evidence type="ECO:0000256" key="3">
    <source>
        <dbReference type="ARBA" id="ARBA00022741"/>
    </source>
</evidence>
<keyword evidence="3 6" id="KW-0547">Nucleotide-binding</keyword>
<dbReference type="Proteomes" id="UP000054097">
    <property type="component" value="Unassembled WGS sequence"/>
</dbReference>
<protein>
    <recommendedName>
        <fullName evidence="9">Protein kinase domain-containing protein</fullName>
    </recommendedName>
</protein>
<dbReference type="EMBL" id="KN824445">
    <property type="protein sequence ID" value="KIM20326.1"/>
    <property type="molecule type" value="Genomic_DNA"/>
</dbReference>
<dbReference type="STRING" id="933852.A0A0C3AM16"/>
<evidence type="ECO:0000259" key="9">
    <source>
        <dbReference type="PROSITE" id="PS50011"/>
    </source>
</evidence>
<name>A0A0C3AM16_SERVB</name>
<dbReference type="SMART" id="SM00220">
    <property type="entry name" value="S_TKc"/>
    <property type="match status" value="1"/>
</dbReference>
<feature type="domain" description="Protein kinase" evidence="9">
    <location>
        <begin position="85"/>
        <end position="259"/>
    </location>
</feature>
<dbReference type="GO" id="GO:0005524">
    <property type="term" value="F:ATP binding"/>
    <property type="evidence" value="ECO:0007669"/>
    <property type="project" value="UniProtKB-UniRule"/>
</dbReference>
<dbReference type="OrthoDB" id="266718at2759"/>
<dbReference type="InterPro" id="IPR000719">
    <property type="entry name" value="Prot_kinase_dom"/>
</dbReference>
<dbReference type="GO" id="GO:0004709">
    <property type="term" value="F:MAP kinase kinase kinase activity"/>
    <property type="evidence" value="ECO:0007669"/>
    <property type="project" value="UniProtKB-ARBA"/>
</dbReference>
<dbReference type="Gene3D" id="3.30.200.20">
    <property type="entry name" value="Phosphorylase Kinase, domain 1"/>
    <property type="match status" value="1"/>
</dbReference>
<dbReference type="Pfam" id="PF00069">
    <property type="entry name" value="Pkinase"/>
    <property type="match status" value="1"/>
</dbReference>
<dbReference type="InterPro" id="IPR050538">
    <property type="entry name" value="MAP_kinase_kinase_kinase"/>
</dbReference>
<keyword evidence="4" id="KW-0418">Kinase</keyword>
<evidence type="ECO:0000256" key="5">
    <source>
        <dbReference type="ARBA" id="ARBA00022840"/>
    </source>
</evidence>
<dbReference type="PROSITE" id="PS00107">
    <property type="entry name" value="PROTEIN_KINASE_ATP"/>
    <property type="match status" value="1"/>
</dbReference>
<dbReference type="PROSITE" id="PS00108">
    <property type="entry name" value="PROTEIN_KINASE_ST"/>
    <property type="match status" value="1"/>
</dbReference>
<evidence type="ECO:0000256" key="8">
    <source>
        <dbReference type="SAM" id="MobiDB-lite"/>
    </source>
</evidence>
<dbReference type="PANTHER" id="PTHR48016">
    <property type="entry name" value="MAP KINASE KINASE KINASE SSK2-RELATED-RELATED"/>
    <property type="match status" value="1"/>
</dbReference>
<dbReference type="FunFam" id="3.30.200.20:FF:000387">
    <property type="entry name" value="Serine/threonine-protein kinase STE11"/>
    <property type="match status" value="1"/>
</dbReference>
<feature type="binding site" evidence="6">
    <location>
        <position position="114"/>
    </location>
    <ligand>
        <name>ATP</name>
        <dbReference type="ChEBI" id="CHEBI:30616"/>
    </ligand>
</feature>
<evidence type="ECO:0000313" key="11">
    <source>
        <dbReference type="EMBL" id="KIM26058.1"/>
    </source>
</evidence>
<comment type="similarity">
    <text evidence="1">Belongs to the protein kinase superfamily. STE Ser/Thr protein kinase family. MAP kinase kinase kinase subfamily.</text>
</comment>
<evidence type="ECO:0000313" key="12">
    <source>
        <dbReference type="Proteomes" id="UP000054097"/>
    </source>
</evidence>
<evidence type="ECO:0000256" key="7">
    <source>
        <dbReference type="RuleBase" id="RU000304"/>
    </source>
</evidence>
<proteinExistence type="inferred from homology"/>
<dbReference type="Gene3D" id="1.10.510.10">
    <property type="entry name" value="Transferase(Phosphotransferase) domain 1"/>
    <property type="match status" value="1"/>
</dbReference>
<keyword evidence="7" id="KW-0723">Serine/threonine-protein kinase</keyword>
<dbReference type="AlphaFoldDB" id="A0A0C3AM16"/>
<keyword evidence="12" id="KW-1185">Reference proteome</keyword>
<reference evidence="12" key="2">
    <citation type="submission" date="2015-01" db="EMBL/GenBank/DDBJ databases">
        <title>Evolutionary Origins and Diversification of the Mycorrhizal Mutualists.</title>
        <authorList>
            <consortium name="DOE Joint Genome Institute"/>
            <consortium name="Mycorrhizal Genomics Consortium"/>
            <person name="Kohler A."/>
            <person name="Kuo A."/>
            <person name="Nagy L.G."/>
            <person name="Floudas D."/>
            <person name="Copeland A."/>
            <person name="Barry K.W."/>
            <person name="Cichocki N."/>
            <person name="Veneault-Fourrey C."/>
            <person name="LaButti K."/>
            <person name="Lindquist E.A."/>
            <person name="Lipzen A."/>
            <person name="Lundell T."/>
            <person name="Morin E."/>
            <person name="Murat C."/>
            <person name="Riley R."/>
            <person name="Ohm R."/>
            <person name="Sun H."/>
            <person name="Tunlid A."/>
            <person name="Henrissat B."/>
            <person name="Grigoriev I.V."/>
            <person name="Hibbett D.S."/>
            <person name="Martin F."/>
        </authorList>
    </citation>
    <scope>NUCLEOTIDE SEQUENCE [LARGE SCALE GENOMIC DNA]</scope>
    <source>
        <strain evidence="11 12">MAFF 305830</strain>
    </source>
</reference>
<organism evidence="10 12">
    <name type="scientific">Serendipita vermifera MAFF 305830</name>
    <dbReference type="NCBI Taxonomy" id="933852"/>
    <lineage>
        <taxon>Eukaryota</taxon>
        <taxon>Fungi</taxon>
        <taxon>Dikarya</taxon>
        <taxon>Basidiomycota</taxon>
        <taxon>Agaricomycotina</taxon>
        <taxon>Agaricomycetes</taxon>
        <taxon>Sebacinales</taxon>
        <taxon>Serendipitaceae</taxon>
        <taxon>Serendipita</taxon>
    </lineage>
</organism>
<gene>
    <name evidence="11" type="ORF">M408DRAFT_330828</name>
    <name evidence="10" type="ORF">M408DRAFT_334025</name>
</gene>
<dbReference type="PANTHER" id="PTHR48016:SF48">
    <property type="entry name" value="SERINE_THREONINE-PROTEIN KINASE BCK1_SLK1_SSP31"/>
    <property type="match status" value="1"/>
</dbReference>
<evidence type="ECO:0000256" key="2">
    <source>
        <dbReference type="ARBA" id="ARBA00022679"/>
    </source>
</evidence>
<evidence type="ECO:0000313" key="10">
    <source>
        <dbReference type="EMBL" id="KIM20326.1"/>
    </source>
</evidence>
<keyword evidence="5 6" id="KW-0067">ATP-binding</keyword>
<feature type="region of interest" description="Disordered" evidence="8">
    <location>
        <begin position="1"/>
        <end position="41"/>
    </location>
</feature>
<evidence type="ECO:0000256" key="4">
    <source>
        <dbReference type="ARBA" id="ARBA00022777"/>
    </source>
</evidence>
<keyword evidence="2" id="KW-0808">Transferase</keyword>
<dbReference type="InterPro" id="IPR008271">
    <property type="entry name" value="Ser/Thr_kinase_AS"/>
</dbReference>
<reference evidence="10 12" key="1">
    <citation type="submission" date="2014-04" db="EMBL/GenBank/DDBJ databases">
        <authorList>
            <consortium name="DOE Joint Genome Institute"/>
            <person name="Kuo A."/>
            <person name="Zuccaro A."/>
            <person name="Kohler A."/>
            <person name="Nagy L.G."/>
            <person name="Floudas D."/>
            <person name="Copeland A."/>
            <person name="Barry K.W."/>
            <person name="Cichocki N."/>
            <person name="Veneault-Fourrey C."/>
            <person name="LaButti K."/>
            <person name="Lindquist E.A."/>
            <person name="Lipzen A."/>
            <person name="Lundell T."/>
            <person name="Morin E."/>
            <person name="Murat C."/>
            <person name="Sun H."/>
            <person name="Tunlid A."/>
            <person name="Henrissat B."/>
            <person name="Grigoriev I.V."/>
            <person name="Hibbett D.S."/>
            <person name="Martin F."/>
            <person name="Nordberg H.P."/>
            <person name="Cantor M.N."/>
            <person name="Hua S.X."/>
        </authorList>
    </citation>
    <scope>NUCLEOTIDE SEQUENCE [LARGE SCALE GENOMIC DNA]</scope>
    <source>
        <strain evidence="10 12">MAFF 305830</strain>
    </source>
</reference>
<reference evidence="10" key="3">
    <citation type="submission" date="2015-02" db="EMBL/GenBank/DDBJ databases">
        <title>Evolutionary Origins and Diversification of the Mycorrhizal Mutualists.</title>
        <authorList>
            <consortium name="DOE Joint Genome Institute"/>
            <consortium name="Mycorrhizal Genomics Consortium"/>
            <person name="Kohler A."/>
            <person name="Kuo A."/>
            <person name="Nagy L.G."/>
            <person name="Floudas D."/>
            <person name="Copeland A."/>
            <person name="Barry K.W."/>
            <person name="Cichocki N."/>
            <person name="Veneault-Fourrey C."/>
            <person name="LaButti K."/>
            <person name="Lindquist E.A."/>
            <person name="Lipzen A."/>
            <person name="Lundell T."/>
            <person name="Morin E."/>
            <person name="Murat C."/>
            <person name="Riley R."/>
            <person name="Ohm R."/>
            <person name="Sun H."/>
            <person name="Tunlid A."/>
            <person name="Henrissat B."/>
            <person name="Grigoriev I.V."/>
            <person name="Hibbett D.S."/>
            <person name="Martin F."/>
        </authorList>
    </citation>
    <scope>NUCLEOTIDE SEQUENCE</scope>
    <source>
        <strain evidence="10">MAFF 305830</strain>
    </source>
</reference>
<evidence type="ECO:0000256" key="6">
    <source>
        <dbReference type="PROSITE-ProRule" id="PRU10141"/>
    </source>
</evidence>
<dbReference type="HOGENOM" id="CLU_1074276_0_0_1"/>
<dbReference type="InterPro" id="IPR011009">
    <property type="entry name" value="Kinase-like_dom_sf"/>
</dbReference>
<dbReference type="PROSITE" id="PS50011">
    <property type="entry name" value="PROTEIN_KINASE_DOM"/>
    <property type="match status" value="1"/>
</dbReference>